<dbReference type="EMBL" id="FNUY01000008">
    <property type="protein sequence ID" value="SEG64333.1"/>
    <property type="molecule type" value="Genomic_DNA"/>
</dbReference>
<protein>
    <recommendedName>
        <fullName evidence="4">PD-(D/E)XK nuclease superfamily protein</fullName>
    </recommendedName>
</protein>
<dbReference type="InterPro" id="IPR021229">
    <property type="entry name" value="DUF2800"/>
</dbReference>
<evidence type="ECO:0008006" key="4">
    <source>
        <dbReference type="Google" id="ProtNLM"/>
    </source>
</evidence>
<dbReference type="Pfam" id="PF10926">
    <property type="entry name" value="DUF2800"/>
    <property type="match status" value="1"/>
</dbReference>
<evidence type="ECO:0000313" key="2">
    <source>
        <dbReference type="EMBL" id="SEG64333.1"/>
    </source>
</evidence>
<reference evidence="2 3" key="1">
    <citation type="submission" date="2016-10" db="EMBL/GenBank/DDBJ databases">
        <authorList>
            <person name="de Groot N.N."/>
        </authorList>
    </citation>
    <scope>NUCLEOTIDE SEQUENCE [LARGE SCALE GENOMIC DNA]</scope>
    <source>
        <strain evidence="2 3">DSM 26656</strain>
    </source>
</reference>
<name>A0A1H6BUK1_9HYPH</name>
<organism evidence="2 3">
    <name type="scientific">Bosea lathyri</name>
    <dbReference type="NCBI Taxonomy" id="1036778"/>
    <lineage>
        <taxon>Bacteria</taxon>
        <taxon>Pseudomonadati</taxon>
        <taxon>Pseudomonadota</taxon>
        <taxon>Alphaproteobacteria</taxon>
        <taxon>Hyphomicrobiales</taxon>
        <taxon>Boseaceae</taxon>
        <taxon>Bosea</taxon>
    </lineage>
</organism>
<dbReference type="OrthoDB" id="9766061at2"/>
<dbReference type="AlphaFoldDB" id="A0A1H6BUK1"/>
<feature type="region of interest" description="Disordered" evidence="1">
    <location>
        <begin position="404"/>
        <end position="426"/>
    </location>
</feature>
<accession>A0A1H6BUK1</accession>
<dbReference type="RefSeq" id="WP_103874053.1">
    <property type="nucleotide sequence ID" value="NZ_FNUY01000008.1"/>
</dbReference>
<evidence type="ECO:0000256" key="1">
    <source>
        <dbReference type="SAM" id="MobiDB-lite"/>
    </source>
</evidence>
<evidence type="ECO:0000313" key="3">
    <source>
        <dbReference type="Proteomes" id="UP000236743"/>
    </source>
</evidence>
<keyword evidence="3" id="KW-1185">Reference proteome</keyword>
<dbReference type="Proteomes" id="UP000236743">
    <property type="component" value="Unassembled WGS sequence"/>
</dbReference>
<proteinExistence type="predicted"/>
<sequence length="426" mass="46795">MVDHGARDHATWAASSTARNWHCSGALALSRAAPPQKESIHAATGTAVHQIAERCLRTGADPAAFLDTVEKTKEREIEIGEDEVNSAAEYVNYVRGVAYRLADELLLQDDKIVQVEQRFSLAELDTPFDAGGTGDAVLYTPPTRHLEIVDLKNGMGVVDVSENKQLRTYALGAMLANPGLDVETITVTIVQPRAPHKDGRIRSETFHVAELIEWTAELLAKMGQSKQACDEYDALGGNTVLFDEWAEKWLKPGKCSFCPAEGFCPALRKKALDAAAVWLDDLEQPRIANAPGEMSPEKLGQTLDLLEMIENWIKAVRAHAHTMAEHGATIPGYQLVEKIGNRKWAADEAKIIADLKTVAGLTDDEIYDRKVRSVAQIEKVLGAKRKDKISNMWMRPVTGTNLASTTKSTRPAVKSKAEQFLETEST</sequence>
<gene>
    <name evidence="2" type="ORF">SAMN04488115_10886</name>
</gene>